<feature type="transmembrane region" description="Helical" evidence="6">
    <location>
        <begin position="282"/>
        <end position="308"/>
    </location>
</feature>
<feature type="transmembrane region" description="Helical" evidence="6">
    <location>
        <begin position="155"/>
        <end position="182"/>
    </location>
</feature>
<keyword evidence="8" id="KW-1185">Reference proteome</keyword>
<reference evidence="8" key="1">
    <citation type="journal article" date="2019" name="Int. J. Syst. Evol. Microbiol.">
        <title>The Global Catalogue of Microorganisms (GCM) 10K type strain sequencing project: providing services to taxonomists for standard genome sequencing and annotation.</title>
        <authorList>
            <consortium name="The Broad Institute Genomics Platform"/>
            <consortium name="The Broad Institute Genome Sequencing Center for Infectious Disease"/>
            <person name="Wu L."/>
            <person name="Ma J."/>
        </authorList>
    </citation>
    <scope>NUCLEOTIDE SEQUENCE [LARGE SCALE GENOMIC DNA]</scope>
    <source>
        <strain evidence="8">JCM 17917</strain>
    </source>
</reference>
<keyword evidence="3 6" id="KW-0812">Transmembrane</keyword>
<gene>
    <name evidence="7" type="ORF">GCM10023183_09380</name>
</gene>
<comment type="subcellular location">
    <subcellularLocation>
        <location evidence="1">Cell membrane</location>
        <topology evidence="1">Multi-pass membrane protein</topology>
    </subcellularLocation>
</comment>
<sequence>MVWGGKLAVLCLTLYYLREALLDAENQTAFSWARWQQVWANSGWVAALAVILLPINWGFEALKWQFLSKKIEKISFLKAYRAVLAGLTLGFVTPNRVGDYAGRILTMHQKNRVDAIGAILLGRLCQLFATVLVGSAALAYFFYSYYMPLATPVGISIAFGLLLLNGWMLALLFSFHWAIAVLEKVPVLKRWVHYFAVIGEYTPEELNKMILLSGMRYAVFMGQFIALLWAFGVNLSIDQYIWGVAGTFLLKSLVPSINALADIGMRELSAMHFFGLMGQDPLLVLGASLSLWALNIALPSVVGLLFVLPLKLTRTR</sequence>
<organism evidence="7 8">
    <name type="scientific">Nibribacter koreensis</name>
    <dbReference type="NCBI Taxonomy" id="1084519"/>
    <lineage>
        <taxon>Bacteria</taxon>
        <taxon>Pseudomonadati</taxon>
        <taxon>Bacteroidota</taxon>
        <taxon>Cytophagia</taxon>
        <taxon>Cytophagales</taxon>
        <taxon>Hymenobacteraceae</taxon>
        <taxon>Nibribacter</taxon>
    </lineage>
</organism>
<evidence type="ECO:0000256" key="5">
    <source>
        <dbReference type="ARBA" id="ARBA00023136"/>
    </source>
</evidence>
<dbReference type="Proteomes" id="UP001501844">
    <property type="component" value="Unassembled WGS sequence"/>
</dbReference>
<dbReference type="EMBL" id="BAABGX010000001">
    <property type="protein sequence ID" value="GAA4299776.1"/>
    <property type="molecule type" value="Genomic_DNA"/>
</dbReference>
<comment type="caution">
    <text evidence="7">The sequence shown here is derived from an EMBL/GenBank/DDBJ whole genome shotgun (WGS) entry which is preliminary data.</text>
</comment>
<evidence type="ECO:0000256" key="6">
    <source>
        <dbReference type="SAM" id="Phobius"/>
    </source>
</evidence>
<proteinExistence type="predicted"/>
<name>A0ABP8FBY4_9BACT</name>
<protein>
    <recommendedName>
        <fullName evidence="9">Lysylphosphatidylglycerol synthase TM region</fullName>
    </recommendedName>
</protein>
<evidence type="ECO:0000256" key="3">
    <source>
        <dbReference type="ARBA" id="ARBA00022692"/>
    </source>
</evidence>
<keyword evidence="4 6" id="KW-1133">Transmembrane helix</keyword>
<dbReference type="Pfam" id="PF03706">
    <property type="entry name" value="LPG_synthase_TM"/>
    <property type="match status" value="1"/>
</dbReference>
<evidence type="ECO:0000256" key="1">
    <source>
        <dbReference type="ARBA" id="ARBA00004651"/>
    </source>
</evidence>
<accession>A0ABP8FBY4</accession>
<keyword evidence="5 6" id="KW-0472">Membrane</keyword>
<evidence type="ECO:0000256" key="2">
    <source>
        <dbReference type="ARBA" id="ARBA00022475"/>
    </source>
</evidence>
<keyword evidence="2" id="KW-1003">Cell membrane</keyword>
<evidence type="ECO:0000313" key="8">
    <source>
        <dbReference type="Proteomes" id="UP001501844"/>
    </source>
</evidence>
<feature type="transmembrane region" description="Helical" evidence="6">
    <location>
        <begin position="217"/>
        <end position="235"/>
    </location>
</feature>
<feature type="transmembrane region" description="Helical" evidence="6">
    <location>
        <begin position="115"/>
        <end position="143"/>
    </location>
</feature>
<evidence type="ECO:0008006" key="9">
    <source>
        <dbReference type="Google" id="ProtNLM"/>
    </source>
</evidence>
<dbReference type="InterPro" id="IPR022791">
    <property type="entry name" value="L-PG_synthase/AglD"/>
</dbReference>
<feature type="transmembrane region" description="Helical" evidence="6">
    <location>
        <begin position="38"/>
        <end position="59"/>
    </location>
</feature>
<evidence type="ECO:0000256" key="4">
    <source>
        <dbReference type="ARBA" id="ARBA00022989"/>
    </source>
</evidence>
<evidence type="ECO:0000313" key="7">
    <source>
        <dbReference type="EMBL" id="GAA4299776.1"/>
    </source>
</evidence>